<dbReference type="PROSITE" id="PS50294">
    <property type="entry name" value="WD_REPEATS_REGION"/>
    <property type="match status" value="2"/>
</dbReference>
<organism evidence="5 6">
    <name type="scientific">Ophiocordyceps polyrhachis-furcata BCC 54312</name>
    <dbReference type="NCBI Taxonomy" id="1330021"/>
    <lineage>
        <taxon>Eukaryota</taxon>
        <taxon>Fungi</taxon>
        <taxon>Dikarya</taxon>
        <taxon>Ascomycota</taxon>
        <taxon>Pezizomycotina</taxon>
        <taxon>Sordariomycetes</taxon>
        <taxon>Hypocreomycetidae</taxon>
        <taxon>Hypocreales</taxon>
        <taxon>Ophiocordycipitaceae</taxon>
        <taxon>Ophiocordyceps</taxon>
    </lineage>
</organism>
<dbReference type="FunFam" id="3.40.50.300:FF:001638">
    <property type="entry name" value="NACHT and WD40 domain protein"/>
    <property type="match status" value="1"/>
</dbReference>
<dbReference type="STRING" id="1330021.A0A367LB58"/>
<keyword evidence="1 3" id="KW-0853">WD repeat</keyword>
<dbReference type="InterPro" id="IPR027417">
    <property type="entry name" value="P-loop_NTPase"/>
</dbReference>
<dbReference type="InterPro" id="IPR036322">
    <property type="entry name" value="WD40_repeat_dom_sf"/>
</dbReference>
<feature type="repeat" description="WD" evidence="3">
    <location>
        <begin position="1217"/>
        <end position="1249"/>
    </location>
</feature>
<feature type="repeat" description="WD" evidence="3">
    <location>
        <begin position="1889"/>
        <end position="1930"/>
    </location>
</feature>
<dbReference type="InterPro" id="IPR035994">
    <property type="entry name" value="Nucleoside_phosphorylase_sf"/>
</dbReference>
<evidence type="ECO:0000259" key="4">
    <source>
        <dbReference type="PROSITE" id="PS50837"/>
    </source>
</evidence>
<dbReference type="PANTHER" id="PTHR44129">
    <property type="entry name" value="WD REPEAT-CONTAINING PROTEIN POP1"/>
    <property type="match status" value="1"/>
</dbReference>
<feature type="domain" description="NACHT" evidence="4">
    <location>
        <begin position="392"/>
        <end position="616"/>
    </location>
</feature>
<dbReference type="Gene3D" id="3.40.50.1580">
    <property type="entry name" value="Nucleoside phosphorylase domain"/>
    <property type="match status" value="1"/>
</dbReference>
<dbReference type="SUPFAM" id="SSF50969">
    <property type="entry name" value="YVTN repeat-like/Quinoprotein amine dehydrogenase"/>
    <property type="match status" value="1"/>
</dbReference>
<dbReference type="EMBL" id="LKCN02000010">
    <property type="protein sequence ID" value="RCI11659.1"/>
    <property type="molecule type" value="Genomic_DNA"/>
</dbReference>
<evidence type="ECO:0000313" key="5">
    <source>
        <dbReference type="EMBL" id="RCI11659.1"/>
    </source>
</evidence>
<evidence type="ECO:0000256" key="1">
    <source>
        <dbReference type="ARBA" id="ARBA00022574"/>
    </source>
</evidence>
<dbReference type="InterPro" id="IPR011047">
    <property type="entry name" value="Quinoprotein_ADH-like_sf"/>
</dbReference>
<dbReference type="Pfam" id="PF00400">
    <property type="entry name" value="WD40"/>
    <property type="match status" value="5"/>
</dbReference>
<dbReference type="Gene3D" id="3.40.50.300">
    <property type="entry name" value="P-loop containing nucleotide triphosphate hydrolases"/>
    <property type="match status" value="1"/>
</dbReference>
<dbReference type="InterPro" id="IPR019775">
    <property type="entry name" value="WD40_repeat_CS"/>
</dbReference>
<evidence type="ECO:0000313" key="6">
    <source>
        <dbReference type="Proteomes" id="UP000253664"/>
    </source>
</evidence>
<dbReference type="SMART" id="SM00320">
    <property type="entry name" value="WD40"/>
    <property type="match status" value="13"/>
</dbReference>
<dbReference type="CDD" id="cd00200">
    <property type="entry name" value="WD40"/>
    <property type="match status" value="1"/>
</dbReference>
<dbReference type="InterPro" id="IPR015943">
    <property type="entry name" value="WD40/YVTN_repeat-like_dom_sf"/>
</dbReference>
<dbReference type="PROSITE" id="PS50837">
    <property type="entry name" value="NACHT"/>
    <property type="match status" value="1"/>
</dbReference>
<dbReference type="OrthoDB" id="4927664at2759"/>
<dbReference type="SUPFAM" id="SSF50978">
    <property type="entry name" value="WD40 repeat-like"/>
    <property type="match status" value="2"/>
</dbReference>
<dbReference type="InterPro" id="IPR007111">
    <property type="entry name" value="NACHT_NTPase"/>
</dbReference>
<dbReference type="GO" id="GO:0009116">
    <property type="term" value="P:nucleoside metabolic process"/>
    <property type="evidence" value="ECO:0007669"/>
    <property type="project" value="InterPro"/>
</dbReference>
<dbReference type="SUPFAM" id="SSF52540">
    <property type="entry name" value="P-loop containing nucleoside triphosphate hydrolases"/>
    <property type="match status" value="1"/>
</dbReference>
<proteinExistence type="predicted"/>
<dbReference type="InterPro" id="IPR050349">
    <property type="entry name" value="WD_LIS1/nudF_dynein_reg"/>
</dbReference>
<dbReference type="SUPFAM" id="SSF50998">
    <property type="entry name" value="Quinoprotein alcohol dehydrogenase-like"/>
    <property type="match status" value="1"/>
</dbReference>
<dbReference type="InterPro" id="IPR001680">
    <property type="entry name" value="WD40_rpt"/>
</dbReference>
<dbReference type="InterPro" id="IPR000845">
    <property type="entry name" value="Nucleoside_phosphorylase_d"/>
</dbReference>
<protein>
    <recommendedName>
        <fullName evidence="4">NACHT domain-containing protein</fullName>
    </recommendedName>
</protein>
<evidence type="ECO:0000256" key="2">
    <source>
        <dbReference type="ARBA" id="ARBA00022737"/>
    </source>
</evidence>
<dbReference type="Pfam" id="PF01048">
    <property type="entry name" value="PNP_UDP_1"/>
    <property type="match status" value="1"/>
</dbReference>
<keyword evidence="2" id="KW-0677">Repeat</keyword>
<reference evidence="5 6" key="1">
    <citation type="journal article" date="2015" name="BMC Genomics">
        <title>Insights from the genome of Ophiocordyceps polyrhachis-furcata to pathogenicity and host specificity in insect fungi.</title>
        <authorList>
            <person name="Wichadakul D."/>
            <person name="Kobmoo N."/>
            <person name="Ingsriswang S."/>
            <person name="Tangphatsornruang S."/>
            <person name="Chantasingh D."/>
            <person name="Luangsa-ard J.J."/>
            <person name="Eurwilaichitr L."/>
        </authorList>
    </citation>
    <scope>NUCLEOTIDE SEQUENCE [LARGE SCALE GENOMIC DNA]</scope>
    <source>
        <strain evidence="5 6">BCC 54312</strain>
    </source>
</reference>
<gene>
    <name evidence="5" type="ORF">L249_7210</name>
</gene>
<name>A0A367LB58_9HYPO</name>
<dbReference type="PROSITE" id="PS00678">
    <property type="entry name" value="WD_REPEATS_1"/>
    <property type="match status" value="1"/>
</dbReference>
<dbReference type="InterPro" id="IPR011044">
    <property type="entry name" value="Quino_amine_DH_bsu"/>
</dbReference>
<evidence type="ECO:0000256" key="3">
    <source>
        <dbReference type="PROSITE-ProRule" id="PRU00221"/>
    </source>
</evidence>
<accession>A0A367LB58</accession>
<dbReference type="SUPFAM" id="SSF53167">
    <property type="entry name" value="Purine and uridine phosphorylases"/>
    <property type="match status" value="1"/>
</dbReference>
<dbReference type="InterPro" id="IPR056884">
    <property type="entry name" value="NPHP3-like_N"/>
</dbReference>
<keyword evidence="6" id="KW-1185">Reference proteome</keyword>
<dbReference type="Pfam" id="PF24883">
    <property type="entry name" value="NPHP3_N"/>
    <property type="match status" value="1"/>
</dbReference>
<comment type="caution">
    <text evidence="5">The sequence shown here is derived from an EMBL/GenBank/DDBJ whole genome shotgun (WGS) entry which is preliminary data.</text>
</comment>
<dbReference type="Gene3D" id="2.130.10.10">
    <property type="entry name" value="YVTN repeat-like/Quinoprotein amine dehydrogenase"/>
    <property type="match status" value="5"/>
</dbReference>
<sequence length="2042" mass="226795">MSDPKAYTIGWISALELEYTAAHQFLDESHQGPKKVHQNDDNHYTLGRIGSHNVVMAVLPTGDNGVAAAAMVAKDMRHTFPNVRVGLMVGIGGGVPSERHDIRLGDVVVSSPSHHQTSGNHGGVVQYDYGKTFQEGRFQSAHYQDQPPRAIRSAVAGLRTKHISSGNNIDASISRIMQQNPRLRKLFGQPNPDTDVLYANDVVLERTLRTEEDDNPSVHYGLIASADAFMEDAKIRDLLAEELDVLCFEMEAAGLMNNFPCLVVRGICDYSDARWNKHWRGYAAMAAAAYARDLIKEVMPSQLEAESGIGELLEPTYTVRYLQTTLATAMNDTDAKQDTALDLQCLRDLYVTDAREDRKRIEKTKGSLYLESCNWIFEHSYFRQWLEDEQSRLLWVKGDPGKGKTMLLCSIVEKLDRTINSKDQEATTMLSYFFCQNADSRVNSATAVLRGLIYMLIDQNKTLISHVRKEYDGKGKTLFEDVNTWPSLSTILNNVLQDQRLQGGYIIIDALDECVTDQELLLDLIVESSSSSRFKWVVSSRNWPDVEDRLDIARQKISLCLELNEDSISNAVDIYIRHRIDRLAQLKKYNDQTRDAVLKGLSSKANQTFLWVALVCLELEKVKRWNAVKKLDMFPPGLDPLYRRMLNQIYDSGDVDLVKQILAVVSTVYRPVTMQELRSLVEFPDGVDDESLAEIIRLCGSFLTLRDETIYFVHQSAKDFLLEKAQTDLFPSGKEDIHCGIFSRSLDVMANTLRTDLYDLRAPGVHIDDVEAPNPDPLSALKYSCAYWAQHLCENNRQSFVAHRAGILGFLREHLLHWLEALSLMRSLSQGALSISSLETKSKAVADVDLGAFLYDSKRLLLLNRPVIEMTPLQLYSSILIFSPENSLVRKQLEKQVPSWILRQPVVSKQWNSLLQTFEFPQYYYLDAANAVFSPNNKLLASAGRGNIRIWDTETGATEQVLAADATSLSFAPGGKLLSLEQVVARTCWVTVRTWDLTTGNGTVLFQVEIPGQVEIPVRAGTPVRPGIPGHVKRLGQLSSDGRLLAHAYSSVSESGGEKLMIGLWSLETMAMVRTLMVPGHDGFYDEWYRLSLDGTRIVWVTEGKSMLWDTITGAVLLHVGDTISPNNQKISHKGLSVSRFGHSVALVTALDEVYIWDTAAETGPRNLGLPQLANWSHSQCVAMSPDGKRVAVSLASSGKRIINIVDAETGVVKQNLEGHLLEITMLAFSPDGSLLASLSWDQTVRLWDALGDHETTDERSASVITAIVAPDGSTMAVVRRTDPLSDDAAIELWDISDGVYLRTLERHLLGSVYKVVFSPTSKRLLSTVGGPSTLWDLETGSRLDRFHGEQHDFQKTAFSPDGKIAASAEFLEAISLWNRKTDALLPDCSQQPSATAFSPDGNLVALASYSDRGSISLWDAALTTIERRLEGHSDSICLLTFSPNSKLLASASNLEAVRRVKLWDVATATQIQDIDVHSEYLFALVFSPDSKLLASTSSTPDPSLRTGMTTKTTTTTRLWDVTAGVILYVFEHSFHDTSCYLPGTDFSPDGTFVSVAFNSLRRYSDEKYYDVYNVATGSPLETPVRDVVFAPDGVVVLYDGTSVRNIETGQSFQLASDIKFGAFAPSGNIFASISDEYVVELWDTSLAKRKQALEEHHHFKSHLHSDDSLRCWHLHDPIIVFSPNSRLLAAALCSTAIIIWDTATGAVARFLDFLDFLDPANHDTQVVFSPDSENVAVRRKRSVTVWGLKTEAASQVIDSKKVKKILEFSPDGNLIALSYDTSSIWLWDAETGATGRVLDDFVPLRDSLDVGTLAVASGDSHRLAISRWSEEPHVDIWNGARGTASALKGSSDTIEALCFSPNGKVFLSVSGETMTLWDLETSSTMFILKGHTDAIRSAVFSTDDGMIASSSRDRTVRLWNAETGEALKTWNIEVVVHQLAFSPDGSYLATERGALPVRDLAASSSTVTRGRVFVNGPWVTWDMENRLRIPEEYEYVFASSVSNVVTLIHRSGRITFLQLGPVEEAEPPGVNMTLARRFEQD</sequence>
<dbReference type="PROSITE" id="PS50082">
    <property type="entry name" value="WD_REPEATS_2"/>
    <property type="match status" value="2"/>
</dbReference>
<dbReference type="Proteomes" id="UP000253664">
    <property type="component" value="Unassembled WGS sequence"/>
</dbReference>
<dbReference type="GO" id="GO:0003824">
    <property type="term" value="F:catalytic activity"/>
    <property type="evidence" value="ECO:0007669"/>
    <property type="project" value="InterPro"/>
</dbReference>